<sequence length="331" mass="37851">MNRDYNNQGFGRDRDNRQRADEDQYRGAYRLDSDRGHEYDRLNQRNNFNDNDIRNDYRSRDYYGSDQDRRSGSDNRGHDYGRRPNREGERFDDPNVFPSESNNGLRNAARNYGNMGSFGGAQGWGSSQNGSHSNDSGQNKWASGHGRQEGQPVNRQVYGAYRDHNSFAEGEREQYQGSGRYGSQGADNTRGWKPADRAGANGAVHSLGTNDISRRGDDSQYEIYDTAQSHYNRGQYGQIAGGGAYMGSGYDKRTRAEYRDQLDYNSNPRDHYNQQGEGMRSENYGNQAGSLSWGYDRDFRSEEGRERRYDPMSGHVRGQGTQPPSREDFNW</sequence>
<feature type="compositionally biased region" description="Basic and acidic residues" evidence="1">
    <location>
        <begin position="51"/>
        <end position="93"/>
    </location>
</feature>
<feature type="compositionally biased region" description="Basic and acidic residues" evidence="1">
    <location>
        <begin position="11"/>
        <end position="43"/>
    </location>
</feature>
<proteinExistence type="predicted"/>
<feature type="region of interest" description="Disordered" evidence="1">
    <location>
        <begin position="1"/>
        <end position="153"/>
    </location>
</feature>
<dbReference type="EMBL" id="JACJIQ010000014">
    <property type="protein sequence ID" value="MBA9078615.1"/>
    <property type="molecule type" value="Genomic_DNA"/>
</dbReference>
<feature type="compositionally biased region" description="Basic and acidic residues" evidence="1">
    <location>
        <begin position="260"/>
        <end position="272"/>
    </location>
</feature>
<evidence type="ECO:0000313" key="2">
    <source>
        <dbReference type="EMBL" id="MBA9078615.1"/>
    </source>
</evidence>
<feature type="region of interest" description="Disordered" evidence="1">
    <location>
        <begin position="260"/>
        <end position="331"/>
    </location>
</feature>
<feature type="compositionally biased region" description="Polar residues" evidence="1">
    <location>
        <begin position="124"/>
        <end position="141"/>
    </location>
</feature>
<accession>A0A839GT07</accession>
<organism evidence="2 3">
    <name type="scientific">Rufibacter quisquiliarum</name>
    <dbReference type="NCBI Taxonomy" id="1549639"/>
    <lineage>
        <taxon>Bacteria</taxon>
        <taxon>Pseudomonadati</taxon>
        <taxon>Bacteroidota</taxon>
        <taxon>Cytophagia</taxon>
        <taxon>Cytophagales</taxon>
        <taxon>Hymenobacteraceae</taxon>
        <taxon>Rufibacter</taxon>
    </lineage>
</organism>
<comment type="caution">
    <text evidence="2">The sequence shown here is derived from an EMBL/GenBank/DDBJ whole genome shotgun (WGS) entry which is preliminary data.</text>
</comment>
<feature type="region of interest" description="Disordered" evidence="1">
    <location>
        <begin position="171"/>
        <end position="216"/>
    </location>
</feature>
<dbReference type="AlphaFoldDB" id="A0A839GT07"/>
<feature type="compositionally biased region" description="Basic and acidic residues" evidence="1">
    <location>
        <begin position="295"/>
        <end position="310"/>
    </location>
</feature>
<gene>
    <name evidence="2" type="ORF">FHS90_003345</name>
</gene>
<protein>
    <submittedName>
        <fullName evidence="2">Uncharacterized protein</fullName>
    </submittedName>
</protein>
<keyword evidence="3" id="KW-1185">Reference proteome</keyword>
<feature type="compositionally biased region" description="Low complexity" evidence="1">
    <location>
        <begin position="175"/>
        <end position="185"/>
    </location>
</feature>
<reference evidence="2 3" key="1">
    <citation type="submission" date="2020-08" db="EMBL/GenBank/DDBJ databases">
        <title>Genomic Encyclopedia of Type Strains, Phase IV (KMG-IV): sequencing the most valuable type-strain genomes for metagenomic binning, comparative biology and taxonomic classification.</title>
        <authorList>
            <person name="Goeker M."/>
        </authorList>
    </citation>
    <scope>NUCLEOTIDE SEQUENCE [LARGE SCALE GENOMIC DNA]</scope>
    <source>
        <strain evidence="2 3">DSM 29854</strain>
    </source>
</reference>
<evidence type="ECO:0000313" key="3">
    <source>
        <dbReference type="Proteomes" id="UP000563094"/>
    </source>
</evidence>
<dbReference type="RefSeq" id="WP_182513766.1">
    <property type="nucleotide sequence ID" value="NZ_JACJIQ010000014.1"/>
</dbReference>
<dbReference type="Proteomes" id="UP000563094">
    <property type="component" value="Unassembled WGS sequence"/>
</dbReference>
<name>A0A839GT07_9BACT</name>
<evidence type="ECO:0000256" key="1">
    <source>
        <dbReference type="SAM" id="MobiDB-lite"/>
    </source>
</evidence>